<evidence type="ECO:0000313" key="3">
    <source>
        <dbReference type="EMBL" id="KAJ7358288.1"/>
    </source>
</evidence>
<dbReference type="Pfam" id="PF20149">
    <property type="entry name" value="DUF6532"/>
    <property type="match status" value="1"/>
</dbReference>
<feature type="domain" description="DUF6532" evidence="2">
    <location>
        <begin position="169"/>
        <end position="402"/>
    </location>
</feature>
<evidence type="ECO:0000259" key="2">
    <source>
        <dbReference type="Pfam" id="PF20149"/>
    </source>
</evidence>
<dbReference type="InterPro" id="IPR045341">
    <property type="entry name" value="DUF6532"/>
</dbReference>
<evidence type="ECO:0000256" key="1">
    <source>
        <dbReference type="SAM" id="MobiDB-lite"/>
    </source>
</evidence>
<dbReference type="Proteomes" id="UP001218218">
    <property type="component" value="Unassembled WGS sequence"/>
</dbReference>
<gene>
    <name evidence="3" type="ORF">DFH08DRAFT_802122</name>
</gene>
<organism evidence="3 4">
    <name type="scientific">Mycena albidolilacea</name>
    <dbReference type="NCBI Taxonomy" id="1033008"/>
    <lineage>
        <taxon>Eukaryota</taxon>
        <taxon>Fungi</taxon>
        <taxon>Dikarya</taxon>
        <taxon>Basidiomycota</taxon>
        <taxon>Agaricomycotina</taxon>
        <taxon>Agaricomycetes</taxon>
        <taxon>Agaricomycetidae</taxon>
        <taxon>Agaricales</taxon>
        <taxon>Marasmiineae</taxon>
        <taxon>Mycenaceae</taxon>
        <taxon>Mycena</taxon>
    </lineage>
</organism>
<protein>
    <recommendedName>
        <fullName evidence="2">DUF6532 domain-containing protein</fullName>
    </recommendedName>
</protein>
<feature type="compositionally biased region" description="Acidic residues" evidence="1">
    <location>
        <begin position="76"/>
        <end position="86"/>
    </location>
</feature>
<name>A0AAD7AGS3_9AGAR</name>
<feature type="region of interest" description="Disordered" evidence="1">
    <location>
        <begin position="1"/>
        <end position="126"/>
    </location>
</feature>
<keyword evidence="4" id="KW-1185">Reference proteome</keyword>
<comment type="caution">
    <text evidence="3">The sequence shown here is derived from an EMBL/GenBank/DDBJ whole genome shotgun (WGS) entry which is preliminary data.</text>
</comment>
<sequence length="447" mass="49195">MPSQSGDEGSLDLDAERPLIIPDGFQDDGLLDFSDSERPKSRHRRQSSSSSQGFVVPPPDTDYSEPDMYGPSSGVEDIDQEEEVEPEPVPKRKKTVQQKKYEQERPQISASRVVHAQPAPRAKISPESDWHKSARIIFPATGSAVKLLEQNPLLKSVLTDAIALELYELGFINGYPPVPSREAYTSKLLRRVAKKNPDAIHIEKRAKRDPKFCQRLASIILARSGNTRNGLRNAAISKVATHYELNKAGITPSEVRGIVKQLMANQCFIFAYAVTPPIDNADADAAVPDGDTVAASKGNPRKTTKVFNTGKPFFAPLIIDLAHETWWSSRKALGFKHVADLKSNRADRPTEVVLPDAMMCMAGAHAWAALQAYQTGVYVPAPEFSQGRLENTYQSLLSVMEQQRSNSPKTFNRIMHELYLKVSNSTDSTALGTGSANIVISLAIDSD</sequence>
<dbReference type="AlphaFoldDB" id="A0AAD7AGS3"/>
<evidence type="ECO:0000313" key="4">
    <source>
        <dbReference type="Proteomes" id="UP001218218"/>
    </source>
</evidence>
<dbReference type="EMBL" id="JARIHO010000007">
    <property type="protein sequence ID" value="KAJ7358288.1"/>
    <property type="molecule type" value="Genomic_DNA"/>
</dbReference>
<accession>A0AAD7AGS3</accession>
<proteinExistence type="predicted"/>
<reference evidence="3" key="1">
    <citation type="submission" date="2023-03" db="EMBL/GenBank/DDBJ databases">
        <title>Massive genome expansion in bonnet fungi (Mycena s.s.) driven by repeated elements and novel gene families across ecological guilds.</title>
        <authorList>
            <consortium name="Lawrence Berkeley National Laboratory"/>
            <person name="Harder C.B."/>
            <person name="Miyauchi S."/>
            <person name="Viragh M."/>
            <person name="Kuo A."/>
            <person name="Thoen E."/>
            <person name="Andreopoulos B."/>
            <person name="Lu D."/>
            <person name="Skrede I."/>
            <person name="Drula E."/>
            <person name="Henrissat B."/>
            <person name="Morin E."/>
            <person name="Kohler A."/>
            <person name="Barry K."/>
            <person name="LaButti K."/>
            <person name="Morin E."/>
            <person name="Salamov A."/>
            <person name="Lipzen A."/>
            <person name="Mereny Z."/>
            <person name="Hegedus B."/>
            <person name="Baldrian P."/>
            <person name="Stursova M."/>
            <person name="Weitz H."/>
            <person name="Taylor A."/>
            <person name="Grigoriev I.V."/>
            <person name="Nagy L.G."/>
            <person name="Martin F."/>
            <person name="Kauserud H."/>
        </authorList>
    </citation>
    <scope>NUCLEOTIDE SEQUENCE</scope>
    <source>
        <strain evidence="3">CBHHK002</strain>
    </source>
</reference>